<dbReference type="PIRSF" id="PIRSF000722">
    <property type="entry name" value="Acetate_prop_kin"/>
    <property type="match status" value="1"/>
</dbReference>
<protein>
    <recommendedName>
        <fullName evidence="5">Probable acetate kinase</fullName>
        <ecNumber evidence="5">2.7.2.1</ecNumber>
    </recommendedName>
    <alternativeName>
        <fullName evidence="5">Acetokinase</fullName>
    </alternativeName>
</protein>
<accession>A0A1Y1ZKL3</accession>
<feature type="binding site" evidence="5">
    <location>
        <position position="98"/>
    </location>
    <ligand>
        <name>substrate</name>
    </ligand>
</feature>
<comment type="cofactor">
    <cofactor evidence="5">
        <name>Mg(2+)</name>
        <dbReference type="ChEBI" id="CHEBI:18420"/>
    </cofactor>
</comment>
<gene>
    <name evidence="6" type="ORF">BCR34DRAFT_601873</name>
</gene>
<dbReference type="GO" id="GO:0005524">
    <property type="term" value="F:ATP binding"/>
    <property type="evidence" value="ECO:0007669"/>
    <property type="project" value="UniProtKB-KW"/>
</dbReference>
<dbReference type="GO" id="GO:0000287">
    <property type="term" value="F:magnesium ion binding"/>
    <property type="evidence" value="ECO:0007669"/>
    <property type="project" value="UniProtKB-UniRule"/>
</dbReference>
<evidence type="ECO:0000256" key="3">
    <source>
        <dbReference type="ARBA" id="ARBA00022777"/>
    </source>
</evidence>
<feature type="active site" description="Proton donor/acceptor" evidence="5">
    <location>
        <position position="154"/>
    </location>
</feature>
<feature type="binding site" evidence="5">
    <location>
        <position position="9"/>
    </location>
    <ligand>
        <name>Mg(2+)</name>
        <dbReference type="ChEBI" id="CHEBI:18420"/>
    </ligand>
</feature>
<dbReference type="PANTHER" id="PTHR21060">
    <property type="entry name" value="ACETATE KINASE"/>
    <property type="match status" value="1"/>
</dbReference>
<reference evidence="6 7" key="1">
    <citation type="submission" date="2016-07" db="EMBL/GenBank/DDBJ databases">
        <title>Pervasive Adenine N6-methylation of Active Genes in Fungi.</title>
        <authorList>
            <consortium name="DOE Joint Genome Institute"/>
            <person name="Mondo S.J."/>
            <person name="Dannebaum R.O."/>
            <person name="Kuo R.C."/>
            <person name="Labutti K."/>
            <person name="Haridas S."/>
            <person name="Kuo A."/>
            <person name="Salamov A."/>
            <person name="Ahrendt S.R."/>
            <person name="Lipzen A."/>
            <person name="Sullivan W."/>
            <person name="Andreopoulos W.B."/>
            <person name="Clum A."/>
            <person name="Lindquist E."/>
            <person name="Daum C."/>
            <person name="Ramamoorthy G.K."/>
            <person name="Gryganskyi A."/>
            <person name="Culley D."/>
            <person name="Magnuson J.K."/>
            <person name="James T.Y."/>
            <person name="O'Malley M.A."/>
            <person name="Stajich J.E."/>
            <person name="Spatafora J.W."/>
            <person name="Visel A."/>
            <person name="Grigoriev I.V."/>
        </authorList>
    </citation>
    <scope>NUCLEOTIDE SEQUENCE [LARGE SCALE GENOMIC DNA]</scope>
    <source>
        <strain evidence="6 7">CBS 115471</strain>
    </source>
</reference>
<evidence type="ECO:0000256" key="4">
    <source>
        <dbReference type="ARBA" id="ARBA00022840"/>
    </source>
</evidence>
<evidence type="ECO:0000256" key="1">
    <source>
        <dbReference type="ARBA" id="ARBA00022679"/>
    </source>
</evidence>
<comment type="similarity">
    <text evidence="5">Belongs to the acetokinase family.</text>
</comment>
<keyword evidence="4 5" id="KW-0067">ATP-binding</keyword>
<evidence type="ECO:0000313" key="7">
    <source>
        <dbReference type="Proteomes" id="UP000193144"/>
    </source>
</evidence>
<comment type="caution">
    <text evidence="6">The sequence shown here is derived from an EMBL/GenBank/DDBJ whole genome shotgun (WGS) entry which is preliminary data.</text>
</comment>
<name>A0A1Y1ZKL3_9PLEO</name>
<dbReference type="GO" id="GO:0006085">
    <property type="term" value="P:acetyl-CoA biosynthetic process"/>
    <property type="evidence" value="ECO:0007669"/>
    <property type="project" value="UniProtKB-UniRule"/>
</dbReference>
<proteinExistence type="inferred from homology"/>
<dbReference type="GO" id="GO:0008776">
    <property type="term" value="F:acetate kinase activity"/>
    <property type="evidence" value="ECO:0007669"/>
    <property type="project" value="UniProtKB-UniRule"/>
</dbReference>
<keyword evidence="1 5" id="KW-0808">Transferase</keyword>
<dbReference type="SUPFAM" id="SSF53067">
    <property type="entry name" value="Actin-like ATPase domain"/>
    <property type="match status" value="2"/>
</dbReference>
<comment type="caution">
    <text evidence="5">Lacks conserved residue(s) required for the propagation of feature annotation.</text>
</comment>
<feature type="binding site" evidence="5">
    <location>
        <position position="16"/>
    </location>
    <ligand>
        <name>ATP</name>
        <dbReference type="ChEBI" id="CHEBI:30616"/>
    </ligand>
</feature>
<feature type="binding site" evidence="5">
    <location>
        <begin position="214"/>
        <end position="218"/>
    </location>
    <ligand>
        <name>ATP</name>
        <dbReference type="ChEBI" id="CHEBI:30616"/>
    </ligand>
</feature>
<dbReference type="EC" id="2.7.2.1" evidence="5"/>
<dbReference type="PROSITE" id="PS01075">
    <property type="entry name" value="ACETATE_KINASE_1"/>
    <property type="match status" value="1"/>
</dbReference>
<evidence type="ECO:0000313" key="6">
    <source>
        <dbReference type="EMBL" id="ORY10739.1"/>
    </source>
</evidence>
<dbReference type="InterPro" id="IPR023865">
    <property type="entry name" value="Aliphatic_acid_kinase_CS"/>
</dbReference>
<feature type="binding site" evidence="5">
    <location>
        <position position="401"/>
    </location>
    <ligand>
        <name>Mg(2+)</name>
        <dbReference type="ChEBI" id="CHEBI:18420"/>
    </ligand>
</feature>
<dbReference type="AlphaFoldDB" id="A0A1Y1ZKL3"/>
<feature type="site" description="Transition state stabilizer" evidence="5">
    <location>
        <position position="247"/>
    </location>
</feature>
<sequence length="419" mass="45613">MPEIILSINSGSSSVKISVYLANGSGDPTQLAEAVIEGLTAPPATLKYQRGDEKIKGKEIQEIGSQEDAFRWILEYLTNDKGLPELEKKEDIHFTCHRVVHGGDYPRSQVIDEDTYHHIEALSDLAPLHNGPALAIVKAASELLPHATNVAYFDSSFHATMPPQICTYPIDQTIAKKNKLRKYGFHGISYSFIVHAVSEYLQKPASDLNIIALHLGSGASACCIASGHSMDTSMGLTPLAGLPGATRSGSIDPSLMFHFTHSAGAPSRSSSSKLHITEAEEILNKNSGWKSLTGTTNFGEISEKASQGDEACKLAFDIFVDRIGNYVAPYFCKLGGKVDALVFAGGIGERGDKLRSAVVRNVECLGFGVDEERNRKLGNEVVTDITREGARYKTLIVKTDEQLEMARGVLEERERFGRE</sequence>
<keyword evidence="7" id="KW-1185">Reference proteome</keyword>
<dbReference type="Pfam" id="PF00871">
    <property type="entry name" value="Acetate_kinase"/>
    <property type="match status" value="1"/>
</dbReference>
<feature type="site" description="Transition state stabilizer" evidence="5">
    <location>
        <position position="186"/>
    </location>
</feature>
<dbReference type="PANTHER" id="PTHR21060:SF15">
    <property type="entry name" value="ACETATE KINASE-RELATED"/>
    <property type="match status" value="1"/>
</dbReference>
<keyword evidence="3 5" id="KW-0418">Kinase</keyword>
<keyword evidence="5" id="KW-0479">Metal-binding</keyword>
<dbReference type="InterPro" id="IPR000890">
    <property type="entry name" value="Aliphatic_acid_kin_short-chain"/>
</dbReference>
<dbReference type="InterPro" id="IPR004372">
    <property type="entry name" value="Ac/propionate_kinase"/>
</dbReference>
<comment type="catalytic activity">
    <reaction evidence="5">
        <text>acetate + ATP = acetyl phosphate + ADP</text>
        <dbReference type="Rhea" id="RHEA:11352"/>
        <dbReference type="ChEBI" id="CHEBI:22191"/>
        <dbReference type="ChEBI" id="CHEBI:30089"/>
        <dbReference type="ChEBI" id="CHEBI:30616"/>
        <dbReference type="ChEBI" id="CHEBI:456216"/>
        <dbReference type="EC" id="2.7.2.1"/>
    </reaction>
</comment>
<dbReference type="STRING" id="1231657.A0A1Y1ZKL3"/>
<dbReference type="Proteomes" id="UP000193144">
    <property type="component" value="Unassembled WGS sequence"/>
</dbReference>
<dbReference type="HAMAP" id="MF_00020">
    <property type="entry name" value="Acetate_kinase"/>
    <property type="match status" value="1"/>
</dbReference>
<dbReference type="InterPro" id="IPR043129">
    <property type="entry name" value="ATPase_NBD"/>
</dbReference>
<dbReference type="NCBIfam" id="TIGR00016">
    <property type="entry name" value="ackA"/>
    <property type="match status" value="1"/>
</dbReference>
<dbReference type="GO" id="GO:0006083">
    <property type="term" value="P:acetate metabolic process"/>
    <property type="evidence" value="ECO:0007669"/>
    <property type="project" value="TreeGrafter"/>
</dbReference>
<keyword evidence="5" id="KW-0460">Magnesium</keyword>
<comment type="pathway">
    <text evidence="5">Metabolic intermediate biosynthesis; acetyl-CoA biosynthesis; acetyl-CoA from acetate: step 1/2.</text>
</comment>
<dbReference type="PRINTS" id="PR00471">
    <property type="entry name" value="ACETATEKNASE"/>
</dbReference>
<dbReference type="EMBL" id="MCFA01000069">
    <property type="protein sequence ID" value="ORY10739.1"/>
    <property type="molecule type" value="Genomic_DNA"/>
</dbReference>
<dbReference type="OrthoDB" id="67445at2759"/>
<dbReference type="UniPathway" id="UPA00340">
    <property type="reaction ID" value="UER00458"/>
</dbReference>
<keyword evidence="2 5" id="KW-0547">Nucleotide-binding</keyword>
<evidence type="ECO:0000256" key="5">
    <source>
        <dbReference type="HAMAP-Rule" id="MF_03131"/>
    </source>
</evidence>
<organism evidence="6 7">
    <name type="scientific">Clohesyomyces aquaticus</name>
    <dbReference type="NCBI Taxonomy" id="1231657"/>
    <lineage>
        <taxon>Eukaryota</taxon>
        <taxon>Fungi</taxon>
        <taxon>Dikarya</taxon>
        <taxon>Ascomycota</taxon>
        <taxon>Pezizomycotina</taxon>
        <taxon>Dothideomycetes</taxon>
        <taxon>Pleosporomycetidae</taxon>
        <taxon>Pleosporales</taxon>
        <taxon>Lindgomycetaceae</taxon>
        <taxon>Clohesyomyces</taxon>
    </lineage>
</organism>
<dbReference type="Gene3D" id="3.30.420.40">
    <property type="match status" value="2"/>
</dbReference>
<dbReference type="PROSITE" id="PS01076">
    <property type="entry name" value="ACETATE_KINASE_2"/>
    <property type="match status" value="1"/>
</dbReference>
<evidence type="ECO:0000256" key="2">
    <source>
        <dbReference type="ARBA" id="ARBA00022741"/>
    </source>
</evidence>